<reference evidence="10 11" key="1">
    <citation type="journal article" date="2019" name="Genome Biol. Evol.">
        <title>Day and night: Metabolic profiles and evolutionary relationships of six axenic non-marine cyanobacteria.</title>
        <authorList>
            <person name="Will S.E."/>
            <person name="Henke P."/>
            <person name="Boedeker C."/>
            <person name="Huang S."/>
            <person name="Brinkmann H."/>
            <person name="Rohde M."/>
            <person name="Jarek M."/>
            <person name="Friedl T."/>
            <person name="Seufert S."/>
            <person name="Schumacher M."/>
            <person name="Overmann J."/>
            <person name="Neumann-Schaal M."/>
            <person name="Petersen J."/>
        </authorList>
    </citation>
    <scope>NUCLEOTIDE SEQUENCE [LARGE SCALE GENOMIC DNA]</scope>
    <source>
        <strain evidence="10 11">PCC 6912</strain>
    </source>
</reference>
<evidence type="ECO:0000256" key="1">
    <source>
        <dbReference type="ARBA" id="ARBA00004651"/>
    </source>
</evidence>
<accession>A0A433N5B4</accession>
<dbReference type="GO" id="GO:0005886">
    <property type="term" value="C:plasma membrane"/>
    <property type="evidence" value="ECO:0007669"/>
    <property type="project" value="UniProtKB-SubCell"/>
</dbReference>
<evidence type="ECO:0000256" key="7">
    <source>
        <dbReference type="ARBA" id="ARBA00023136"/>
    </source>
</evidence>
<evidence type="ECO:0000313" key="11">
    <source>
        <dbReference type="Proteomes" id="UP000268857"/>
    </source>
</evidence>
<feature type="transmembrane region" description="Helical" evidence="8">
    <location>
        <begin position="167"/>
        <end position="185"/>
    </location>
</feature>
<feature type="transmembrane region" description="Helical" evidence="8">
    <location>
        <begin position="312"/>
        <end position="335"/>
    </location>
</feature>
<dbReference type="Pfam" id="PF13231">
    <property type="entry name" value="PMT_2"/>
    <property type="match status" value="1"/>
</dbReference>
<feature type="transmembrane region" description="Helical" evidence="8">
    <location>
        <begin position="451"/>
        <end position="473"/>
    </location>
</feature>
<organism evidence="10 11">
    <name type="scientific">Chlorogloeopsis fritschii PCC 6912</name>
    <dbReference type="NCBI Taxonomy" id="211165"/>
    <lineage>
        <taxon>Bacteria</taxon>
        <taxon>Bacillati</taxon>
        <taxon>Cyanobacteriota</taxon>
        <taxon>Cyanophyceae</taxon>
        <taxon>Nostocales</taxon>
        <taxon>Chlorogloeopsidaceae</taxon>
        <taxon>Chlorogloeopsis</taxon>
    </lineage>
</organism>
<dbReference type="STRING" id="211165.GCA_000317285_05527"/>
<keyword evidence="11" id="KW-1185">Reference proteome</keyword>
<comment type="caution">
    <text evidence="10">The sequence shown here is derived from an EMBL/GenBank/DDBJ whole genome shotgun (WGS) entry which is preliminary data.</text>
</comment>
<feature type="transmembrane region" description="Helical" evidence="8">
    <location>
        <begin position="410"/>
        <end position="431"/>
    </location>
</feature>
<feature type="transmembrane region" description="Helical" evidence="8">
    <location>
        <begin position="262"/>
        <end position="282"/>
    </location>
</feature>
<dbReference type="EMBL" id="RSCJ01000020">
    <property type="protein sequence ID" value="RUR76554.1"/>
    <property type="molecule type" value="Genomic_DNA"/>
</dbReference>
<dbReference type="GO" id="GO:0009103">
    <property type="term" value="P:lipopolysaccharide biosynthetic process"/>
    <property type="evidence" value="ECO:0007669"/>
    <property type="project" value="UniProtKB-ARBA"/>
</dbReference>
<protein>
    <submittedName>
        <fullName evidence="10">Glycosyl transferase</fullName>
    </submittedName>
</protein>
<dbReference type="PANTHER" id="PTHR33908:SF3">
    <property type="entry name" value="UNDECAPRENYL PHOSPHATE-ALPHA-4-AMINO-4-DEOXY-L-ARABINOSE ARABINOSYL TRANSFERASE"/>
    <property type="match status" value="1"/>
</dbReference>
<keyword evidence="2" id="KW-1003">Cell membrane</keyword>
<evidence type="ECO:0000259" key="9">
    <source>
        <dbReference type="Pfam" id="PF13231"/>
    </source>
</evidence>
<feature type="transmembrane region" description="Helical" evidence="8">
    <location>
        <begin position="82"/>
        <end position="100"/>
    </location>
</feature>
<dbReference type="OrthoDB" id="9775035at2"/>
<evidence type="ECO:0000256" key="4">
    <source>
        <dbReference type="ARBA" id="ARBA00022679"/>
    </source>
</evidence>
<keyword evidence="4 10" id="KW-0808">Transferase</keyword>
<dbReference type="PANTHER" id="PTHR33908">
    <property type="entry name" value="MANNOSYLTRANSFERASE YKCB-RELATED"/>
    <property type="match status" value="1"/>
</dbReference>
<keyword evidence="3" id="KW-0328">Glycosyltransferase</keyword>
<evidence type="ECO:0000256" key="5">
    <source>
        <dbReference type="ARBA" id="ARBA00022692"/>
    </source>
</evidence>
<dbReference type="RefSeq" id="WP_016879152.1">
    <property type="nucleotide sequence ID" value="NZ_AJLN01000122.1"/>
</dbReference>
<dbReference type="Proteomes" id="UP000268857">
    <property type="component" value="Unassembled WGS sequence"/>
</dbReference>
<evidence type="ECO:0000256" key="3">
    <source>
        <dbReference type="ARBA" id="ARBA00022676"/>
    </source>
</evidence>
<evidence type="ECO:0000256" key="8">
    <source>
        <dbReference type="SAM" id="Phobius"/>
    </source>
</evidence>
<keyword evidence="7 8" id="KW-0472">Membrane</keyword>
<dbReference type="GO" id="GO:0016763">
    <property type="term" value="F:pentosyltransferase activity"/>
    <property type="evidence" value="ECO:0007669"/>
    <property type="project" value="TreeGrafter"/>
</dbReference>
<proteinExistence type="predicted"/>
<feature type="transmembrane region" description="Helical" evidence="8">
    <location>
        <begin position="218"/>
        <end position="250"/>
    </location>
</feature>
<name>A0A433N5B4_CHLFR</name>
<feature type="transmembrane region" description="Helical" evidence="8">
    <location>
        <begin position="356"/>
        <end position="373"/>
    </location>
</feature>
<dbReference type="InterPro" id="IPR038731">
    <property type="entry name" value="RgtA/B/C-like"/>
</dbReference>
<evidence type="ECO:0000256" key="6">
    <source>
        <dbReference type="ARBA" id="ARBA00022989"/>
    </source>
</evidence>
<sequence>MTIRAFNQFFNNIGKRPALAVALSILWLLVIGGVAFFWHLGSIGLIDETEPLFAEASRQMYLTGDWITPFFNGETRFDKPALIYWCQAIAYAIFGVNEWAVRLPSAIAAMGVISLTFYTVQWQLATEDVLEQVSRPSRRWLTASLAAAILALSPEMIVWARTGVSDMLLTGCIASALFCFFLGYARGDRGQGIGDREIHNTQYPVPSSQSLIPNKWYLAFYVLIAGAILTKGPVGIVLPGLIIGAFLLYLGKLPEVMREMKVLAGVLIIAGLSLPWYLLVIWRNGWNYINSFFGYHNIERFTEVVNGHAAPWYFYFVVVLLGFAPYSVYLPLAIARVKFWQRKYWLSQERSQQFRLFAFFWFVSIFGFFTIAVTKLPSYVLPLMPAAAILVALLWGDLLKDTGKFSTSPLFWSGWVNVVFVSAIAVALFYVPQLIGTDPAAPQFRQLLQQSGLSVLGGIIWLVCAVVLAALILRRRWFPLMGVNLLGFAAFMIFVLTPALFLIDHERQLPLRELSAIAVQAHKPGEELIMVGFKKPTVVFYTQRQVNYIKMSAAAGDYIRKDATNKVQADSVLVLAQPKKFPEMGLQPSNYQSLGKSGAYQLIRVPLNQQQNPN</sequence>
<feature type="transmembrane region" description="Helical" evidence="8">
    <location>
        <begin position="485"/>
        <end position="503"/>
    </location>
</feature>
<dbReference type="AlphaFoldDB" id="A0A433N5B4"/>
<feature type="transmembrane region" description="Helical" evidence="8">
    <location>
        <begin position="379"/>
        <end position="398"/>
    </location>
</feature>
<dbReference type="GO" id="GO:0010041">
    <property type="term" value="P:response to iron(III) ion"/>
    <property type="evidence" value="ECO:0007669"/>
    <property type="project" value="TreeGrafter"/>
</dbReference>
<evidence type="ECO:0000313" key="10">
    <source>
        <dbReference type="EMBL" id="RUR76554.1"/>
    </source>
</evidence>
<feature type="domain" description="Glycosyltransferase RgtA/B/C/D-like" evidence="9">
    <location>
        <begin position="78"/>
        <end position="186"/>
    </location>
</feature>
<feature type="transmembrane region" description="Helical" evidence="8">
    <location>
        <begin position="107"/>
        <end position="125"/>
    </location>
</feature>
<keyword evidence="5 8" id="KW-0812">Transmembrane</keyword>
<feature type="transmembrane region" description="Helical" evidence="8">
    <location>
        <begin position="140"/>
        <end position="160"/>
    </location>
</feature>
<comment type="subcellular location">
    <subcellularLocation>
        <location evidence="1">Cell membrane</location>
        <topology evidence="1">Multi-pass membrane protein</topology>
    </subcellularLocation>
</comment>
<keyword evidence="6 8" id="KW-1133">Transmembrane helix</keyword>
<gene>
    <name evidence="10" type="primary">arnT</name>
    <name evidence="10" type="ORF">PCC6912_43420</name>
</gene>
<dbReference type="InterPro" id="IPR050297">
    <property type="entry name" value="LipidA_mod_glycosyltrf_83"/>
</dbReference>
<feature type="transmembrane region" description="Helical" evidence="8">
    <location>
        <begin position="20"/>
        <end position="40"/>
    </location>
</feature>
<evidence type="ECO:0000256" key="2">
    <source>
        <dbReference type="ARBA" id="ARBA00022475"/>
    </source>
</evidence>